<dbReference type="RefSeq" id="WP_255332966.1">
    <property type="nucleotide sequence ID" value="NZ_VOTZ01000017.1"/>
</dbReference>
<dbReference type="PANTHER" id="PTHR34478:SF1">
    <property type="entry name" value="PROTEIN LEMA"/>
    <property type="match status" value="1"/>
</dbReference>
<dbReference type="AlphaFoldDB" id="A0ABD4TLD3"/>
<comment type="similarity">
    <text evidence="2">Belongs to the LemA family.</text>
</comment>
<keyword evidence="3 6" id="KW-0812">Transmembrane</keyword>
<keyword evidence="4 6" id="KW-1133">Transmembrane helix</keyword>
<dbReference type="PANTHER" id="PTHR34478">
    <property type="entry name" value="PROTEIN LEMA"/>
    <property type="match status" value="1"/>
</dbReference>
<comment type="subcellular location">
    <subcellularLocation>
        <location evidence="1">Membrane</location>
        <topology evidence="1">Single-pass membrane protein</topology>
    </subcellularLocation>
</comment>
<evidence type="ECO:0000313" key="7">
    <source>
        <dbReference type="EMBL" id="MCQ1539004.1"/>
    </source>
</evidence>
<evidence type="ECO:0000313" key="8">
    <source>
        <dbReference type="Proteomes" id="UP001524383"/>
    </source>
</evidence>
<proteinExistence type="inferred from homology"/>
<protein>
    <submittedName>
        <fullName evidence="7">LemA family protein</fullName>
    </submittedName>
</protein>
<accession>A0ABD4TLD3</accession>
<dbReference type="Pfam" id="PF04011">
    <property type="entry name" value="LemA"/>
    <property type="match status" value="1"/>
</dbReference>
<dbReference type="EMBL" id="VOTZ01000017">
    <property type="protein sequence ID" value="MCQ1539004.1"/>
    <property type="molecule type" value="Genomic_DNA"/>
</dbReference>
<gene>
    <name evidence="7" type="ORF">FTO68_08440</name>
</gene>
<dbReference type="Gene3D" id="1.20.1440.20">
    <property type="entry name" value="LemA-like domain"/>
    <property type="match status" value="1"/>
</dbReference>
<evidence type="ECO:0000256" key="3">
    <source>
        <dbReference type="ARBA" id="ARBA00022692"/>
    </source>
</evidence>
<organism evidence="7 8">
    <name type="scientific">Methanocalculus taiwanensis</name>
    <dbReference type="NCBI Taxonomy" id="106207"/>
    <lineage>
        <taxon>Archaea</taxon>
        <taxon>Methanobacteriati</taxon>
        <taxon>Methanobacteriota</taxon>
        <taxon>Stenosarchaea group</taxon>
        <taxon>Methanomicrobia</taxon>
        <taxon>Methanomicrobiales</taxon>
        <taxon>Methanocalculaceae</taxon>
        <taxon>Methanocalculus</taxon>
    </lineage>
</organism>
<keyword evidence="8" id="KW-1185">Reference proteome</keyword>
<evidence type="ECO:0000256" key="6">
    <source>
        <dbReference type="SAM" id="Phobius"/>
    </source>
</evidence>
<reference evidence="7 8" key="1">
    <citation type="submission" date="2019-08" db="EMBL/GenBank/DDBJ databases">
        <authorList>
            <person name="Chen S.-C."/>
            <person name="Lai M.-C."/>
            <person name="You Y.-T."/>
        </authorList>
    </citation>
    <scope>NUCLEOTIDE SEQUENCE [LARGE SCALE GENOMIC DNA]</scope>
    <source>
        <strain evidence="7 8">P2F9704a</strain>
    </source>
</reference>
<comment type="caution">
    <text evidence="7">The sequence shown here is derived from an EMBL/GenBank/DDBJ whole genome shotgun (WGS) entry which is preliminary data.</text>
</comment>
<dbReference type="InterPro" id="IPR023353">
    <property type="entry name" value="LemA-like_dom_sf"/>
</dbReference>
<keyword evidence="5 6" id="KW-0472">Membrane</keyword>
<name>A0ABD4TLD3_9EURY</name>
<sequence length="186" mass="20904">MFELIIGGILVLLAIGIVFWFISIYNSYYRLKNASEATLGQIKVAMKKRLDMIDQLLGSVKSYAEFEKSTLESVTKMRASVGSAGPGDLNAIEAESRSVLGRLFAVMENYPDLKTSQTVKDLMGSIKGLEDEIARHRYTFNNISQQFNTMLQTIPSNIVGNMIGMVKLEYLEFQDENLEKAPKIEF</sequence>
<evidence type="ECO:0000256" key="5">
    <source>
        <dbReference type="ARBA" id="ARBA00023136"/>
    </source>
</evidence>
<evidence type="ECO:0000256" key="4">
    <source>
        <dbReference type="ARBA" id="ARBA00022989"/>
    </source>
</evidence>
<dbReference type="InterPro" id="IPR007156">
    <property type="entry name" value="MamQ_LemA"/>
</dbReference>
<dbReference type="SUPFAM" id="SSF140478">
    <property type="entry name" value="LemA-like"/>
    <property type="match status" value="1"/>
</dbReference>
<dbReference type="Proteomes" id="UP001524383">
    <property type="component" value="Unassembled WGS sequence"/>
</dbReference>
<dbReference type="GO" id="GO:0016020">
    <property type="term" value="C:membrane"/>
    <property type="evidence" value="ECO:0007669"/>
    <property type="project" value="UniProtKB-SubCell"/>
</dbReference>
<evidence type="ECO:0000256" key="1">
    <source>
        <dbReference type="ARBA" id="ARBA00004167"/>
    </source>
</evidence>
<evidence type="ECO:0000256" key="2">
    <source>
        <dbReference type="ARBA" id="ARBA00008854"/>
    </source>
</evidence>
<feature type="transmembrane region" description="Helical" evidence="6">
    <location>
        <begin position="6"/>
        <end position="25"/>
    </location>
</feature>